<dbReference type="Pfam" id="PF07635">
    <property type="entry name" value="PSCyt1"/>
    <property type="match status" value="1"/>
</dbReference>
<evidence type="ECO:0000313" key="5">
    <source>
        <dbReference type="EMBL" id="SVC87005.1"/>
    </source>
</evidence>
<name>A0A382QQ11_9ZZZZ</name>
<protein>
    <recommendedName>
        <fullName evidence="4">Cytochrome c domain-containing protein</fullName>
    </recommendedName>
</protein>
<evidence type="ECO:0000256" key="3">
    <source>
        <dbReference type="ARBA" id="ARBA00023004"/>
    </source>
</evidence>
<keyword evidence="1" id="KW-0349">Heme</keyword>
<evidence type="ECO:0000259" key="4">
    <source>
        <dbReference type="PROSITE" id="PS51007"/>
    </source>
</evidence>
<gene>
    <name evidence="5" type="ORF">METZ01_LOCUS339859</name>
</gene>
<dbReference type="GO" id="GO:0009055">
    <property type="term" value="F:electron transfer activity"/>
    <property type="evidence" value="ECO:0007669"/>
    <property type="project" value="InterPro"/>
</dbReference>
<dbReference type="PANTHER" id="PTHR35889">
    <property type="entry name" value="CYCLOINULO-OLIGOSACCHARIDE FRUCTANOTRANSFERASE-RELATED"/>
    <property type="match status" value="1"/>
</dbReference>
<dbReference type="PROSITE" id="PS51007">
    <property type="entry name" value="CYTC"/>
    <property type="match status" value="1"/>
</dbReference>
<evidence type="ECO:0000256" key="1">
    <source>
        <dbReference type="ARBA" id="ARBA00022617"/>
    </source>
</evidence>
<evidence type="ECO:0000256" key="2">
    <source>
        <dbReference type="ARBA" id="ARBA00022723"/>
    </source>
</evidence>
<dbReference type="EMBL" id="UINC01115745">
    <property type="protein sequence ID" value="SVC87005.1"/>
    <property type="molecule type" value="Genomic_DNA"/>
</dbReference>
<dbReference type="GO" id="GO:0020037">
    <property type="term" value="F:heme binding"/>
    <property type="evidence" value="ECO:0007669"/>
    <property type="project" value="InterPro"/>
</dbReference>
<feature type="non-terminal residue" evidence="5">
    <location>
        <position position="207"/>
    </location>
</feature>
<accession>A0A382QQ11</accession>
<organism evidence="5">
    <name type="scientific">marine metagenome</name>
    <dbReference type="NCBI Taxonomy" id="408172"/>
    <lineage>
        <taxon>unclassified sequences</taxon>
        <taxon>metagenomes</taxon>
        <taxon>ecological metagenomes</taxon>
    </lineage>
</organism>
<feature type="domain" description="Cytochrome c" evidence="4">
    <location>
        <begin position="33"/>
        <end position="142"/>
    </location>
</feature>
<dbReference type="InterPro" id="IPR011429">
    <property type="entry name" value="Cyt_c_Planctomycete-type"/>
</dbReference>
<dbReference type="InterPro" id="IPR009056">
    <property type="entry name" value="Cyt_c-like_dom"/>
</dbReference>
<keyword evidence="2" id="KW-0479">Metal-binding</keyword>
<reference evidence="5" key="1">
    <citation type="submission" date="2018-05" db="EMBL/GenBank/DDBJ databases">
        <authorList>
            <person name="Lanie J.A."/>
            <person name="Ng W.-L."/>
            <person name="Kazmierczak K.M."/>
            <person name="Andrzejewski T.M."/>
            <person name="Davidsen T.M."/>
            <person name="Wayne K.J."/>
            <person name="Tettelin H."/>
            <person name="Glass J.I."/>
            <person name="Rusch D."/>
            <person name="Podicherti R."/>
            <person name="Tsui H.-C.T."/>
            <person name="Winkler M.E."/>
        </authorList>
    </citation>
    <scope>NUCLEOTIDE SEQUENCE</scope>
</reference>
<dbReference type="PANTHER" id="PTHR35889:SF3">
    <property type="entry name" value="F-BOX DOMAIN-CONTAINING PROTEIN"/>
    <property type="match status" value="1"/>
</dbReference>
<dbReference type="AlphaFoldDB" id="A0A382QQ11"/>
<sequence length="207" mass="22397">MYSGSEDSSRPLRHRAMAYPRTTLALTVLLAALACAAGAQELPPALDRPVDYDKEVQPLLQKRCLGCHGEKKQKGKLRLDLPSNILSGGESGEPALVRGNSSESHLVKLVAGLDPELVMPPRGKRLSAGEIGLLRAWIDQGAKMPGQEEKTEAVKLDHWAFKPLAAIAPEKKDGAWGQNPVDIFIRASLRARGLAPTARADRTSLIR</sequence>
<dbReference type="SUPFAM" id="SSF46626">
    <property type="entry name" value="Cytochrome c"/>
    <property type="match status" value="1"/>
</dbReference>
<proteinExistence type="predicted"/>
<dbReference type="InterPro" id="IPR036909">
    <property type="entry name" value="Cyt_c-like_dom_sf"/>
</dbReference>
<keyword evidence="3" id="KW-0408">Iron</keyword>
<dbReference type="GO" id="GO:0046872">
    <property type="term" value="F:metal ion binding"/>
    <property type="evidence" value="ECO:0007669"/>
    <property type="project" value="UniProtKB-KW"/>
</dbReference>